<dbReference type="InterPro" id="IPR020568">
    <property type="entry name" value="Ribosomal_Su5_D2-typ_SF"/>
</dbReference>
<feature type="domain" description="Impact N-terminal" evidence="2">
    <location>
        <begin position="19"/>
        <end position="124"/>
    </location>
</feature>
<organism evidence="3 4">
    <name type="scientific">Marinobacterium aestuariivivens</name>
    <dbReference type="NCBI Taxonomy" id="1698799"/>
    <lineage>
        <taxon>Bacteria</taxon>
        <taxon>Pseudomonadati</taxon>
        <taxon>Pseudomonadota</taxon>
        <taxon>Gammaproteobacteria</taxon>
        <taxon>Oceanospirillales</taxon>
        <taxon>Oceanospirillaceae</taxon>
        <taxon>Marinobacterium</taxon>
    </lineage>
</organism>
<dbReference type="Proteomes" id="UP001596422">
    <property type="component" value="Unassembled WGS sequence"/>
</dbReference>
<dbReference type="Pfam" id="PF01205">
    <property type="entry name" value="Impact_N"/>
    <property type="match status" value="1"/>
</dbReference>
<evidence type="ECO:0000256" key="1">
    <source>
        <dbReference type="ARBA" id="ARBA00007665"/>
    </source>
</evidence>
<dbReference type="PANTHER" id="PTHR16301">
    <property type="entry name" value="IMPACT-RELATED"/>
    <property type="match status" value="1"/>
</dbReference>
<proteinExistence type="inferred from homology"/>
<comment type="similarity">
    <text evidence="1">Belongs to the IMPACT family.</text>
</comment>
<dbReference type="Gene3D" id="3.30.230.30">
    <property type="entry name" value="Impact, N-terminal domain"/>
    <property type="match status" value="1"/>
</dbReference>
<dbReference type="SUPFAM" id="SSF54211">
    <property type="entry name" value="Ribosomal protein S5 domain 2-like"/>
    <property type="match status" value="1"/>
</dbReference>
<dbReference type="PROSITE" id="PS00910">
    <property type="entry name" value="UPF0029"/>
    <property type="match status" value="1"/>
</dbReference>
<evidence type="ECO:0000259" key="2">
    <source>
        <dbReference type="Pfam" id="PF01205"/>
    </source>
</evidence>
<evidence type="ECO:0000313" key="3">
    <source>
        <dbReference type="EMBL" id="MFC6673604.1"/>
    </source>
</evidence>
<comment type="caution">
    <text evidence="3">The sequence shown here is derived from an EMBL/GenBank/DDBJ whole genome shotgun (WGS) entry which is preliminary data.</text>
</comment>
<dbReference type="NCBIfam" id="TIGR00257">
    <property type="entry name" value="IMPACT_YIGZ"/>
    <property type="match status" value="1"/>
</dbReference>
<dbReference type="RefSeq" id="WP_379912114.1">
    <property type="nucleotide sequence ID" value="NZ_JBHSWE010000001.1"/>
</dbReference>
<dbReference type="InterPro" id="IPR023582">
    <property type="entry name" value="Impact"/>
</dbReference>
<dbReference type="EMBL" id="JBHSWE010000001">
    <property type="protein sequence ID" value="MFC6673604.1"/>
    <property type="molecule type" value="Genomic_DNA"/>
</dbReference>
<keyword evidence="4" id="KW-1185">Reference proteome</keyword>
<dbReference type="InterPro" id="IPR020569">
    <property type="entry name" value="UPF0029_Impact_CS"/>
</dbReference>
<accession>A0ABW2A8E3</accession>
<dbReference type="InterPro" id="IPR001498">
    <property type="entry name" value="Impact_N"/>
</dbReference>
<protein>
    <submittedName>
        <fullName evidence="3">YigZ family protein</fullName>
    </submittedName>
</protein>
<evidence type="ECO:0000313" key="4">
    <source>
        <dbReference type="Proteomes" id="UP001596422"/>
    </source>
</evidence>
<dbReference type="InterPro" id="IPR036956">
    <property type="entry name" value="Impact_N_sf"/>
</dbReference>
<sequence>MAEPFDRPASARSVEIEIKNSRFICHVAPTAGIEAAQAFVGRIRREHPDANHNCWCYVAGDPQDYNQWNCSDDGEPRGTAGKPMLNVLTHSGLGEICVVVTRYFGGIKLGAGGLVRAYSQAVQTGLDHLPTEAVIETFAVSLSAPTP</sequence>
<gene>
    <name evidence="3" type="ORF">ACFQDL_28560</name>
</gene>
<reference evidence="4" key="1">
    <citation type="journal article" date="2019" name="Int. J. Syst. Evol. Microbiol.">
        <title>The Global Catalogue of Microorganisms (GCM) 10K type strain sequencing project: providing services to taxonomists for standard genome sequencing and annotation.</title>
        <authorList>
            <consortium name="The Broad Institute Genomics Platform"/>
            <consortium name="The Broad Institute Genome Sequencing Center for Infectious Disease"/>
            <person name="Wu L."/>
            <person name="Ma J."/>
        </authorList>
    </citation>
    <scope>NUCLEOTIDE SEQUENCE [LARGE SCALE GENOMIC DNA]</scope>
    <source>
        <strain evidence="4">NBRC 111756</strain>
    </source>
</reference>
<name>A0ABW2A8E3_9GAMM</name>
<dbReference type="PANTHER" id="PTHR16301:SF20">
    <property type="entry name" value="IMPACT FAMILY MEMBER YIGZ"/>
    <property type="match status" value="1"/>
</dbReference>
<dbReference type="InterPro" id="IPR015796">
    <property type="entry name" value="Impact_YigZ-like"/>
</dbReference>